<name>A0A1L9NY81_9RHOB</name>
<dbReference type="Proteomes" id="UP000184514">
    <property type="component" value="Unassembled WGS sequence"/>
</dbReference>
<evidence type="ECO:0000313" key="2">
    <source>
        <dbReference type="EMBL" id="OJI94236.1"/>
    </source>
</evidence>
<reference evidence="2 3" key="1">
    <citation type="submission" date="2016-10" db="EMBL/GenBank/DDBJ databases">
        <title>Genome sequence of Planktotalea frisia SH6-1.</title>
        <authorList>
            <person name="Poehlein A."/>
            <person name="Bakenhus I."/>
            <person name="Voget S."/>
            <person name="Brinkhoff T."/>
            <person name="Simon M."/>
        </authorList>
    </citation>
    <scope>NUCLEOTIDE SEQUENCE [LARGE SCALE GENOMIC DNA]</scope>
    <source>
        <strain evidence="2 3">SH6-1</strain>
    </source>
</reference>
<feature type="compositionally biased region" description="Basic and acidic residues" evidence="1">
    <location>
        <begin position="45"/>
        <end position="58"/>
    </location>
</feature>
<keyword evidence="3" id="KW-1185">Reference proteome</keyword>
<sequence>MAKVQKYGRRGTPLPVTVSNLAGAGSIVLEEGAGMGWTKAGGRLEVGEGRRTRGWTKD</sequence>
<accession>A0A1L9NY81</accession>
<protein>
    <submittedName>
        <fullName evidence="2">Uncharacterized protein</fullName>
    </submittedName>
</protein>
<dbReference type="AlphaFoldDB" id="A0A1L9NY81"/>
<comment type="caution">
    <text evidence="2">The sequence shown here is derived from an EMBL/GenBank/DDBJ whole genome shotgun (WGS) entry which is preliminary data.</text>
</comment>
<proteinExistence type="predicted"/>
<evidence type="ECO:0000313" key="3">
    <source>
        <dbReference type="Proteomes" id="UP000184514"/>
    </source>
</evidence>
<organism evidence="2 3">
    <name type="scientific">Planktotalea frisia</name>
    <dbReference type="NCBI Taxonomy" id="696762"/>
    <lineage>
        <taxon>Bacteria</taxon>
        <taxon>Pseudomonadati</taxon>
        <taxon>Pseudomonadota</taxon>
        <taxon>Alphaproteobacteria</taxon>
        <taxon>Rhodobacterales</taxon>
        <taxon>Paracoccaceae</taxon>
        <taxon>Planktotalea</taxon>
    </lineage>
</organism>
<gene>
    <name evidence="2" type="ORF">PFRI_15340</name>
</gene>
<feature type="region of interest" description="Disordered" evidence="1">
    <location>
        <begin position="39"/>
        <end position="58"/>
    </location>
</feature>
<evidence type="ECO:0000256" key="1">
    <source>
        <dbReference type="SAM" id="MobiDB-lite"/>
    </source>
</evidence>
<dbReference type="EMBL" id="MLCB01000114">
    <property type="protein sequence ID" value="OJI94236.1"/>
    <property type="molecule type" value="Genomic_DNA"/>
</dbReference>